<evidence type="ECO:0000313" key="2">
    <source>
        <dbReference type="EMBL" id="SEB65670.1"/>
    </source>
</evidence>
<name>A0A1H4L4H4_STRMJ</name>
<feature type="region of interest" description="Disordered" evidence="1">
    <location>
        <begin position="1"/>
        <end position="59"/>
    </location>
</feature>
<keyword evidence="3" id="KW-1185">Reference proteome</keyword>
<dbReference type="EMBL" id="FNST01000002">
    <property type="protein sequence ID" value="SEB65670.1"/>
    <property type="molecule type" value="Genomic_DNA"/>
</dbReference>
<evidence type="ECO:0000313" key="3">
    <source>
        <dbReference type="Proteomes" id="UP000198609"/>
    </source>
</evidence>
<proteinExistence type="predicted"/>
<reference evidence="3" key="1">
    <citation type="submission" date="2016-10" db="EMBL/GenBank/DDBJ databases">
        <authorList>
            <person name="Varghese N."/>
            <person name="Submissions S."/>
        </authorList>
    </citation>
    <scope>NUCLEOTIDE SEQUENCE [LARGE SCALE GENOMIC DNA]</scope>
    <source>
        <strain evidence="3">DSM 40318</strain>
    </source>
</reference>
<dbReference type="Proteomes" id="UP000198609">
    <property type="component" value="Unassembled WGS sequence"/>
</dbReference>
<gene>
    <name evidence="2" type="ORF">SAMN04490356_1141</name>
</gene>
<accession>A0A1H4L4H4</accession>
<dbReference type="AlphaFoldDB" id="A0A1H4L4H4"/>
<evidence type="ECO:0000256" key="1">
    <source>
        <dbReference type="SAM" id="MobiDB-lite"/>
    </source>
</evidence>
<feature type="compositionally biased region" description="Polar residues" evidence="1">
    <location>
        <begin position="1"/>
        <end position="10"/>
    </location>
</feature>
<sequence length="59" mass="6423">MRLSTRTVSRYWSPVSPSGPRSAARVTQLREWSASSVSSRVIAPSPQKGRSGLGSRPPR</sequence>
<protein>
    <submittedName>
        <fullName evidence="2">Uncharacterized protein</fullName>
    </submittedName>
</protein>
<organism evidence="2 3">
    <name type="scientific">Streptomyces melanosporofaciens</name>
    <dbReference type="NCBI Taxonomy" id="67327"/>
    <lineage>
        <taxon>Bacteria</taxon>
        <taxon>Bacillati</taxon>
        <taxon>Actinomycetota</taxon>
        <taxon>Actinomycetes</taxon>
        <taxon>Kitasatosporales</taxon>
        <taxon>Streptomycetaceae</taxon>
        <taxon>Streptomyces</taxon>
        <taxon>Streptomyces violaceusniger group</taxon>
    </lineage>
</organism>